<evidence type="ECO:0000313" key="1">
    <source>
        <dbReference type="EMBL" id="QCX51347.1"/>
    </source>
</evidence>
<geneLocation type="plasmid" evidence="2">
    <name>puw386</name>
</geneLocation>
<accession>A0AA92IFR5</accession>
<dbReference type="AlphaFoldDB" id="A0AA92IFR5"/>
<dbReference type="Proteomes" id="UP000310553">
    <property type="component" value="Plasmid pUW386"/>
</dbReference>
<sequence>MWKIAGDLEIVPRVVPVGPRGWQAWIDVVFRDAAGQSVSGSRPARLHGQRLLREWEQGAAAADGCAAR</sequence>
<protein>
    <submittedName>
        <fullName evidence="1">Uncharacterized protein</fullName>
    </submittedName>
</protein>
<reference evidence="1 2" key="1">
    <citation type="submission" date="2019-04" db="EMBL/GenBank/DDBJ databases">
        <title>Complete Genome of UW386 and Higher Quality Genome of UW700.</title>
        <authorList>
            <person name="Jacobs J."/>
            <person name="Perez A."/>
            <person name="Steidl O."/>
            <person name="Allen C."/>
        </authorList>
    </citation>
    <scope>NUCLEOTIDE SEQUENCE [LARGE SCALE GENOMIC DNA]</scope>
    <source>
        <strain evidence="1 2">UW386</strain>
        <plasmid evidence="2">puw386</plasmid>
    </source>
</reference>
<dbReference type="EMBL" id="CP039340">
    <property type="protein sequence ID" value="QCX51347.1"/>
    <property type="molecule type" value="Genomic_DNA"/>
</dbReference>
<name>A0AA92IFR5_RALSL</name>
<proteinExistence type="predicted"/>
<gene>
    <name evidence="1" type="ORF">E7Z57_19910</name>
</gene>
<keyword evidence="1" id="KW-0614">Plasmid</keyword>
<organism evidence="1 2">
    <name type="scientific">Ralstonia solanacearum</name>
    <name type="common">Pseudomonas solanacearum</name>
    <dbReference type="NCBI Taxonomy" id="305"/>
    <lineage>
        <taxon>Bacteria</taxon>
        <taxon>Pseudomonadati</taxon>
        <taxon>Pseudomonadota</taxon>
        <taxon>Betaproteobacteria</taxon>
        <taxon>Burkholderiales</taxon>
        <taxon>Burkholderiaceae</taxon>
        <taxon>Ralstonia</taxon>
        <taxon>Ralstonia solanacearum species complex</taxon>
    </lineage>
</organism>
<evidence type="ECO:0000313" key="2">
    <source>
        <dbReference type="Proteomes" id="UP000310553"/>
    </source>
</evidence>